<proteinExistence type="predicted"/>
<sequence length="119" mass="13467">MSGLYPQTSSLRNRRFQQDKGPPVPPKPDNPYSPNHGLPSESSALLKPLPPVPSDRHAGVTRDFEIKPLPLPPQSLSLKRTLYWILGFCLWFLLIVVLLPVITERDAMPGFSRWLRSLL</sequence>
<gene>
    <name evidence="3" type="ORF">T440DRAFT_206220</name>
</gene>
<dbReference type="EMBL" id="MU006291">
    <property type="protein sequence ID" value="KAF2855209.1"/>
    <property type="molecule type" value="Genomic_DNA"/>
</dbReference>
<keyword evidence="4" id="KW-1185">Reference proteome</keyword>
<keyword evidence="2" id="KW-1133">Transmembrane helix</keyword>
<evidence type="ECO:0000313" key="3">
    <source>
        <dbReference type="EMBL" id="KAF2855209.1"/>
    </source>
</evidence>
<evidence type="ECO:0000313" key="4">
    <source>
        <dbReference type="Proteomes" id="UP000799423"/>
    </source>
</evidence>
<reference evidence="3" key="1">
    <citation type="submission" date="2020-01" db="EMBL/GenBank/DDBJ databases">
        <authorList>
            <consortium name="DOE Joint Genome Institute"/>
            <person name="Haridas S."/>
            <person name="Albert R."/>
            <person name="Binder M."/>
            <person name="Bloem J."/>
            <person name="Labutti K."/>
            <person name="Salamov A."/>
            <person name="Andreopoulos B."/>
            <person name="Baker S.E."/>
            <person name="Barry K."/>
            <person name="Bills G."/>
            <person name="Bluhm B.H."/>
            <person name="Cannon C."/>
            <person name="Castanera R."/>
            <person name="Culley D.E."/>
            <person name="Daum C."/>
            <person name="Ezra D."/>
            <person name="Gonzalez J.B."/>
            <person name="Henrissat B."/>
            <person name="Kuo A."/>
            <person name="Liang C."/>
            <person name="Lipzen A."/>
            <person name="Lutzoni F."/>
            <person name="Magnuson J."/>
            <person name="Mondo S."/>
            <person name="Nolan M."/>
            <person name="Ohm R."/>
            <person name="Pangilinan J."/>
            <person name="Park H.-J."/>
            <person name="Ramirez L."/>
            <person name="Alfaro M."/>
            <person name="Sun H."/>
            <person name="Tritt A."/>
            <person name="Yoshinaga Y."/>
            <person name="Zwiers L.-H."/>
            <person name="Turgeon B.G."/>
            <person name="Goodwin S.B."/>
            <person name="Spatafora J.W."/>
            <person name="Crous P.W."/>
            <person name="Grigoriev I.V."/>
        </authorList>
    </citation>
    <scope>NUCLEOTIDE SEQUENCE</scope>
    <source>
        <strain evidence="3">IPT5</strain>
    </source>
</reference>
<evidence type="ECO:0000256" key="2">
    <source>
        <dbReference type="SAM" id="Phobius"/>
    </source>
</evidence>
<feature type="transmembrane region" description="Helical" evidence="2">
    <location>
        <begin position="82"/>
        <end position="103"/>
    </location>
</feature>
<dbReference type="Proteomes" id="UP000799423">
    <property type="component" value="Unassembled WGS sequence"/>
</dbReference>
<dbReference type="OrthoDB" id="3798501at2759"/>
<organism evidence="3 4">
    <name type="scientific">Plenodomus tracheiphilus IPT5</name>
    <dbReference type="NCBI Taxonomy" id="1408161"/>
    <lineage>
        <taxon>Eukaryota</taxon>
        <taxon>Fungi</taxon>
        <taxon>Dikarya</taxon>
        <taxon>Ascomycota</taxon>
        <taxon>Pezizomycotina</taxon>
        <taxon>Dothideomycetes</taxon>
        <taxon>Pleosporomycetidae</taxon>
        <taxon>Pleosporales</taxon>
        <taxon>Pleosporineae</taxon>
        <taxon>Leptosphaeriaceae</taxon>
        <taxon>Plenodomus</taxon>
    </lineage>
</organism>
<keyword evidence="2" id="KW-0472">Membrane</keyword>
<protein>
    <submittedName>
        <fullName evidence="3">Uncharacterized protein</fullName>
    </submittedName>
</protein>
<keyword evidence="2" id="KW-0812">Transmembrane</keyword>
<feature type="compositionally biased region" description="Polar residues" evidence="1">
    <location>
        <begin position="1"/>
        <end position="11"/>
    </location>
</feature>
<feature type="region of interest" description="Disordered" evidence="1">
    <location>
        <begin position="1"/>
        <end position="58"/>
    </location>
</feature>
<accession>A0A6A7BL86</accession>
<name>A0A6A7BL86_9PLEO</name>
<dbReference type="AlphaFoldDB" id="A0A6A7BL86"/>
<evidence type="ECO:0000256" key="1">
    <source>
        <dbReference type="SAM" id="MobiDB-lite"/>
    </source>
</evidence>
<feature type="compositionally biased region" description="Pro residues" evidence="1">
    <location>
        <begin position="22"/>
        <end position="31"/>
    </location>
</feature>